<comment type="caution">
    <text evidence="1">The sequence shown here is derived from an EMBL/GenBank/DDBJ whole genome shotgun (WGS) entry which is preliminary data.</text>
</comment>
<dbReference type="AlphaFoldDB" id="A0A9P3UUA7"/>
<evidence type="ECO:0000313" key="2">
    <source>
        <dbReference type="Proteomes" id="UP001063166"/>
    </source>
</evidence>
<accession>A0A9P3UUA7</accession>
<dbReference type="EMBL" id="BRPK01000012">
    <property type="protein sequence ID" value="GLB42986.1"/>
    <property type="molecule type" value="Genomic_DNA"/>
</dbReference>
<protein>
    <submittedName>
        <fullName evidence="1">Uncharacterized protein</fullName>
    </submittedName>
</protein>
<proteinExistence type="predicted"/>
<name>A0A9P3UUA7_LYOSH</name>
<sequence>MIESRRRFLVQHKSSPDDVSYKETATAISAEEGNLQAILLQTTTSSGTPELIEDLLILAHHLQAIRPRTIEHALKFNQAFEGNSRLLGSVLFCYGNILFNLYRYDDAIKQYTVAREISLSISEFLDADRTYPRTTDSDTVKI</sequence>
<reference evidence="1" key="1">
    <citation type="submission" date="2022-07" db="EMBL/GenBank/DDBJ databases">
        <title>The genome of Lyophyllum shimeji provides insight into the initial evolution of ectomycorrhizal fungal genome.</title>
        <authorList>
            <person name="Kobayashi Y."/>
            <person name="Shibata T."/>
            <person name="Hirakawa H."/>
            <person name="Shigenobu S."/>
            <person name="Nishiyama T."/>
            <person name="Yamada A."/>
            <person name="Hasebe M."/>
            <person name="Kawaguchi M."/>
        </authorList>
    </citation>
    <scope>NUCLEOTIDE SEQUENCE</scope>
    <source>
        <strain evidence="1">AT787</strain>
    </source>
</reference>
<gene>
    <name evidence="1" type="ORF">LshimejAT787_1204350</name>
</gene>
<dbReference type="Proteomes" id="UP001063166">
    <property type="component" value="Unassembled WGS sequence"/>
</dbReference>
<evidence type="ECO:0000313" key="1">
    <source>
        <dbReference type="EMBL" id="GLB42986.1"/>
    </source>
</evidence>
<organism evidence="1 2">
    <name type="scientific">Lyophyllum shimeji</name>
    <name type="common">Hon-shimeji</name>
    <name type="synonym">Tricholoma shimeji</name>
    <dbReference type="NCBI Taxonomy" id="47721"/>
    <lineage>
        <taxon>Eukaryota</taxon>
        <taxon>Fungi</taxon>
        <taxon>Dikarya</taxon>
        <taxon>Basidiomycota</taxon>
        <taxon>Agaricomycotina</taxon>
        <taxon>Agaricomycetes</taxon>
        <taxon>Agaricomycetidae</taxon>
        <taxon>Agaricales</taxon>
        <taxon>Tricholomatineae</taxon>
        <taxon>Lyophyllaceae</taxon>
        <taxon>Lyophyllum</taxon>
    </lineage>
</organism>
<dbReference type="OrthoDB" id="1534087at2759"/>
<keyword evidence="2" id="KW-1185">Reference proteome</keyword>